<dbReference type="Proteomes" id="UP000007993">
    <property type="component" value="Unassembled WGS sequence"/>
</dbReference>
<dbReference type="AlphaFoldDB" id="K5DG06"/>
<dbReference type="PATRIC" id="fig|993517.3.peg.3567"/>
<evidence type="ECO:0000313" key="2">
    <source>
        <dbReference type="Proteomes" id="UP000007993"/>
    </source>
</evidence>
<organism evidence="1 2">
    <name type="scientific">Rhodopirellula baltica SH28</name>
    <dbReference type="NCBI Taxonomy" id="993517"/>
    <lineage>
        <taxon>Bacteria</taxon>
        <taxon>Pseudomonadati</taxon>
        <taxon>Planctomycetota</taxon>
        <taxon>Planctomycetia</taxon>
        <taxon>Pirellulales</taxon>
        <taxon>Pirellulaceae</taxon>
        <taxon>Rhodopirellula</taxon>
    </lineage>
</organism>
<accession>K5DG06</accession>
<evidence type="ECO:0000313" key="1">
    <source>
        <dbReference type="EMBL" id="EKK01378.1"/>
    </source>
</evidence>
<protein>
    <submittedName>
        <fullName evidence="1">Uncharacterized protein</fullName>
    </submittedName>
</protein>
<comment type="caution">
    <text evidence="1">The sequence shown here is derived from an EMBL/GenBank/DDBJ whole genome shotgun (WGS) entry which is preliminary data.</text>
</comment>
<dbReference type="EMBL" id="AMCW01000098">
    <property type="protein sequence ID" value="EKK01378.1"/>
    <property type="molecule type" value="Genomic_DNA"/>
</dbReference>
<reference evidence="1 2" key="1">
    <citation type="journal article" date="2013" name="Mar. Genomics">
        <title>Expression of sulfatases in Rhodopirellula baltica and the diversity of sulfatases in the genus Rhodopirellula.</title>
        <authorList>
            <person name="Wegner C.E."/>
            <person name="Richter-Heitmann T."/>
            <person name="Klindworth A."/>
            <person name="Klockow C."/>
            <person name="Richter M."/>
            <person name="Achstetter T."/>
            <person name="Glockner F.O."/>
            <person name="Harder J."/>
        </authorList>
    </citation>
    <scope>NUCLEOTIDE SEQUENCE [LARGE SCALE GENOMIC DNA]</scope>
    <source>
        <strain evidence="1 2">SH28</strain>
    </source>
</reference>
<gene>
    <name evidence="1" type="ORF">RBSH_03287</name>
</gene>
<sequence>MASMISGKTIQFRRICANCVNILRNEFGDDFLAVFRASIGITVFLSHS</sequence>
<name>K5DG06_RHOBT</name>
<proteinExistence type="predicted"/>